<organism evidence="1 2">
    <name type="scientific">Panagrolaimus sp. ES5</name>
    <dbReference type="NCBI Taxonomy" id="591445"/>
    <lineage>
        <taxon>Eukaryota</taxon>
        <taxon>Metazoa</taxon>
        <taxon>Ecdysozoa</taxon>
        <taxon>Nematoda</taxon>
        <taxon>Chromadorea</taxon>
        <taxon>Rhabditida</taxon>
        <taxon>Tylenchina</taxon>
        <taxon>Panagrolaimomorpha</taxon>
        <taxon>Panagrolaimoidea</taxon>
        <taxon>Panagrolaimidae</taxon>
        <taxon>Panagrolaimus</taxon>
    </lineage>
</organism>
<name>A0AC34FX49_9BILA</name>
<dbReference type="WBParaSite" id="ES5_v2.g22149.t1">
    <property type="protein sequence ID" value="ES5_v2.g22149.t1"/>
    <property type="gene ID" value="ES5_v2.g22149"/>
</dbReference>
<protein>
    <submittedName>
        <fullName evidence="2">Uncharacterized protein</fullName>
    </submittedName>
</protein>
<evidence type="ECO:0000313" key="1">
    <source>
        <dbReference type="Proteomes" id="UP000887579"/>
    </source>
</evidence>
<reference evidence="2" key="1">
    <citation type="submission" date="2022-11" db="UniProtKB">
        <authorList>
            <consortium name="WormBaseParasite"/>
        </authorList>
    </citation>
    <scope>IDENTIFICATION</scope>
</reference>
<proteinExistence type="predicted"/>
<sequence>MRYLAIFISLCLLFDQVNTAGYVFPIKTKVIGKFRQWLSTWLSQAQYVTATLGNNVAAFAAQLQEMWGDYVDAGKTKQRIFQRGYKMIDMFMTKKRVATIYCRIQKYFNTKDVSWWPFFKSNLGSIVMFTTLDGLGGTC</sequence>
<evidence type="ECO:0000313" key="2">
    <source>
        <dbReference type="WBParaSite" id="ES5_v2.g22149.t1"/>
    </source>
</evidence>
<dbReference type="Proteomes" id="UP000887579">
    <property type="component" value="Unplaced"/>
</dbReference>
<accession>A0AC34FX49</accession>